<dbReference type="EMBL" id="JALNMH010000009">
    <property type="protein sequence ID" value="MCK7594377.1"/>
    <property type="molecule type" value="Genomic_DNA"/>
</dbReference>
<dbReference type="Proteomes" id="UP001431449">
    <property type="component" value="Unassembled WGS sequence"/>
</dbReference>
<keyword evidence="3" id="KW-0731">Sigma factor</keyword>
<evidence type="ECO:0000256" key="3">
    <source>
        <dbReference type="ARBA" id="ARBA00023082"/>
    </source>
</evidence>
<dbReference type="Gene3D" id="1.10.10.10">
    <property type="entry name" value="Winged helix-like DNA-binding domain superfamily/Winged helix DNA-binding domain"/>
    <property type="match status" value="1"/>
</dbReference>
<dbReference type="CDD" id="cd06171">
    <property type="entry name" value="Sigma70_r4"/>
    <property type="match status" value="1"/>
</dbReference>
<dbReference type="InterPro" id="IPR039425">
    <property type="entry name" value="RNA_pol_sigma-70-like"/>
</dbReference>
<dbReference type="Pfam" id="PF08281">
    <property type="entry name" value="Sigma70_r4_2"/>
    <property type="match status" value="1"/>
</dbReference>
<dbReference type="Pfam" id="PF04542">
    <property type="entry name" value="Sigma70_r2"/>
    <property type="match status" value="1"/>
</dbReference>
<sequence>MARRPQAFERLVTRHQRMVWSLVYRMVQNRQDCEDLCQEVFLRVHRYLGGFRYDASLSTWIGQIAFSVAGRHLERRKIAIAEHGDDQVDPLDHIAAPGDLEADLMRADLGQRIEAALVRLSPIQRTLITLYHLEELSITEIAEITGQPPGTVKNYLFRARAALRGYINQDMGVAA</sequence>
<feature type="domain" description="RNA polymerase sigma-70 region 2" evidence="5">
    <location>
        <begin position="11"/>
        <end position="77"/>
    </location>
</feature>
<dbReference type="NCBIfam" id="TIGR02937">
    <property type="entry name" value="sigma70-ECF"/>
    <property type="match status" value="1"/>
</dbReference>
<evidence type="ECO:0000259" key="6">
    <source>
        <dbReference type="Pfam" id="PF08281"/>
    </source>
</evidence>
<evidence type="ECO:0000256" key="1">
    <source>
        <dbReference type="ARBA" id="ARBA00010641"/>
    </source>
</evidence>
<dbReference type="SUPFAM" id="SSF88659">
    <property type="entry name" value="Sigma3 and sigma4 domains of RNA polymerase sigma factors"/>
    <property type="match status" value="1"/>
</dbReference>
<evidence type="ECO:0000256" key="4">
    <source>
        <dbReference type="ARBA" id="ARBA00023163"/>
    </source>
</evidence>
<proteinExistence type="inferred from homology"/>
<gene>
    <name evidence="7" type="ORF">M0G41_11935</name>
</gene>
<evidence type="ECO:0000256" key="2">
    <source>
        <dbReference type="ARBA" id="ARBA00023015"/>
    </source>
</evidence>
<comment type="similarity">
    <text evidence="1">Belongs to the sigma-70 factor family. ECF subfamily.</text>
</comment>
<keyword evidence="2" id="KW-0805">Transcription regulation</keyword>
<dbReference type="PANTHER" id="PTHR43133">
    <property type="entry name" value="RNA POLYMERASE ECF-TYPE SIGMA FACTO"/>
    <property type="match status" value="1"/>
</dbReference>
<comment type="caution">
    <text evidence="7">The sequence shown here is derived from an EMBL/GenBank/DDBJ whole genome shotgun (WGS) entry which is preliminary data.</text>
</comment>
<keyword evidence="4" id="KW-0804">Transcription</keyword>
<evidence type="ECO:0000313" key="8">
    <source>
        <dbReference type="Proteomes" id="UP001431449"/>
    </source>
</evidence>
<dbReference type="Gene3D" id="1.10.1740.10">
    <property type="match status" value="1"/>
</dbReference>
<dbReference type="SUPFAM" id="SSF88946">
    <property type="entry name" value="Sigma2 domain of RNA polymerase sigma factors"/>
    <property type="match status" value="1"/>
</dbReference>
<name>A0ABT0GJ49_9GAMM</name>
<feature type="domain" description="RNA polymerase sigma factor 70 region 4 type 2" evidence="6">
    <location>
        <begin position="111"/>
        <end position="163"/>
    </location>
</feature>
<dbReference type="InterPro" id="IPR013249">
    <property type="entry name" value="RNA_pol_sigma70_r4_t2"/>
</dbReference>
<dbReference type="PANTHER" id="PTHR43133:SF51">
    <property type="entry name" value="RNA POLYMERASE SIGMA FACTOR"/>
    <property type="match status" value="1"/>
</dbReference>
<evidence type="ECO:0000313" key="7">
    <source>
        <dbReference type="EMBL" id="MCK7594377.1"/>
    </source>
</evidence>
<dbReference type="InterPro" id="IPR036388">
    <property type="entry name" value="WH-like_DNA-bd_sf"/>
</dbReference>
<dbReference type="InterPro" id="IPR013325">
    <property type="entry name" value="RNA_pol_sigma_r2"/>
</dbReference>
<accession>A0ABT0GJ49</accession>
<organism evidence="7 8">
    <name type="scientific">Pseudomarimonas salicorniae</name>
    <dbReference type="NCBI Taxonomy" id="2933270"/>
    <lineage>
        <taxon>Bacteria</taxon>
        <taxon>Pseudomonadati</taxon>
        <taxon>Pseudomonadota</taxon>
        <taxon>Gammaproteobacteria</taxon>
        <taxon>Lysobacterales</taxon>
        <taxon>Lysobacteraceae</taxon>
        <taxon>Pseudomarimonas</taxon>
    </lineage>
</organism>
<dbReference type="InterPro" id="IPR014284">
    <property type="entry name" value="RNA_pol_sigma-70_dom"/>
</dbReference>
<dbReference type="InterPro" id="IPR007627">
    <property type="entry name" value="RNA_pol_sigma70_r2"/>
</dbReference>
<protein>
    <submittedName>
        <fullName evidence="7">Sigma-70 family RNA polymerase sigma factor</fullName>
    </submittedName>
</protein>
<reference evidence="7" key="1">
    <citation type="submission" date="2022-04" db="EMBL/GenBank/DDBJ databases">
        <title>Lysobacter sp. CAU 1642 isolated from sea sand.</title>
        <authorList>
            <person name="Kim W."/>
        </authorList>
    </citation>
    <scope>NUCLEOTIDE SEQUENCE</scope>
    <source>
        <strain evidence="7">CAU 1642</strain>
    </source>
</reference>
<dbReference type="RefSeq" id="WP_248209472.1">
    <property type="nucleotide sequence ID" value="NZ_JALNMH010000009.1"/>
</dbReference>
<keyword evidence="8" id="KW-1185">Reference proteome</keyword>
<dbReference type="InterPro" id="IPR013324">
    <property type="entry name" value="RNA_pol_sigma_r3/r4-like"/>
</dbReference>
<evidence type="ECO:0000259" key="5">
    <source>
        <dbReference type="Pfam" id="PF04542"/>
    </source>
</evidence>